<keyword evidence="7" id="KW-0539">Nucleus</keyword>
<feature type="domain" description="MYND-type" evidence="9">
    <location>
        <begin position="1053"/>
        <end position="1091"/>
    </location>
</feature>
<evidence type="ECO:0000256" key="4">
    <source>
        <dbReference type="ARBA" id="ARBA00023015"/>
    </source>
</evidence>
<name>A0AAU9X2J3_9CNID</name>
<evidence type="ECO:0000256" key="5">
    <source>
        <dbReference type="ARBA" id="ARBA00023125"/>
    </source>
</evidence>
<keyword evidence="5" id="KW-0238">DNA-binding</keyword>
<dbReference type="EMBL" id="CALNXJ010000027">
    <property type="protein sequence ID" value="CAH3133468.1"/>
    <property type="molecule type" value="Genomic_DNA"/>
</dbReference>
<protein>
    <recommendedName>
        <fullName evidence="9">MYND-type domain-containing protein</fullName>
    </recommendedName>
</protein>
<dbReference type="Proteomes" id="UP001159428">
    <property type="component" value="Unassembled WGS sequence"/>
</dbReference>
<accession>A0AAU9X2J3</accession>
<gene>
    <name evidence="10" type="ORF">PMEA_00015098</name>
</gene>
<dbReference type="PANTHER" id="PTHR10237:SF1">
    <property type="entry name" value="DEFORMED EPIDERMAL AUTOREGULATORY FACTOR 1 HOMOLOG"/>
    <property type="match status" value="1"/>
</dbReference>
<dbReference type="PANTHER" id="PTHR10237">
    <property type="entry name" value="DEFORMED EPIDERMAL AUTOREGULATORY FACTOR 1 HOMOLOG SUPPRESSIN"/>
    <property type="match status" value="1"/>
</dbReference>
<dbReference type="GO" id="GO:0000981">
    <property type="term" value="F:DNA-binding transcription factor activity, RNA polymerase II-specific"/>
    <property type="evidence" value="ECO:0007669"/>
    <property type="project" value="TreeGrafter"/>
</dbReference>
<keyword evidence="1" id="KW-0479">Metal-binding</keyword>
<dbReference type="PROSITE" id="PS01360">
    <property type="entry name" value="ZF_MYND_1"/>
    <property type="match status" value="1"/>
</dbReference>
<evidence type="ECO:0000256" key="1">
    <source>
        <dbReference type="ARBA" id="ARBA00022723"/>
    </source>
</evidence>
<evidence type="ECO:0000313" key="10">
    <source>
        <dbReference type="EMBL" id="CAH3133468.1"/>
    </source>
</evidence>
<dbReference type="PROSITE" id="PS50865">
    <property type="entry name" value="ZF_MYND_2"/>
    <property type="match status" value="1"/>
</dbReference>
<dbReference type="Pfam" id="PF14737">
    <property type="entry name" value="DUF4470"/>
    <property type="match status" value="1"/>
</dbReference>
<proteinExistence type="predicted"/>
<dbReference type="InterPro" id="IPR024119">
    <property type="entry name" value="TF_DEAF-1"/>
</dbReference>
<keyword evidence="11" id="KW-1185">Reference proteome</keyword>
<evidence type="ECO:0000256" key="8">
    <source>
        <dbReference type="PROSITE-ProRule" id="PRU00134"/>
    </source>
</evidence>
<dbReference type="GO" id="GO:0008270">
    <property type="term" value="F:zinc ion binding"/>
    <property type="evidence" value="ECO:0007669"/>
    <property type="project" value="UniProtKB-KW"/>
</dbReference>
<evidence type="ECO:0000259" key="9">
    <source>
        <dbReference type="PROSITE" id="PS50865"/>
    </source>
</evidence>
<evidence type="ECO:0000256" key="7">
    <source>
        <dbReference type="ARBA" id="ARBA00023242"/>
    </source>
</evidence>
<keyword evidence="2 8" id="KW-0863">Zinc-finger</keyword>
<evidence type="ECO:0000313" key="11">
    <source>
        <dbReference type="Proteomes" id="UP001159428"/>
    </source>
</evidence>
<dbReference type="Gene3D" id="6.10.140.2220">
    <property type="match status" value="1"/>
</dbReference>
<comment type="caution">
    <text evidence="10">The sequence shown here is derived from an EMBL/GenBank/DDBJ whole genome shotgun (WGS) entry which is preliminary data.</text>
</comment>
<dbReference type="GO" id="GO:0005634">
    <property type="term" value="C:nucleus"/>
    <property type="evidence" value="ECO:0007669"/>
    <property type="project" value="TreeGrafter"/>
</dbReference>
<keyword evidence="3" id="KW-0862">Zinc</keyword>
<organism evidence="10 11">
    <name type="scientific">Pocillopora meandrina</name>
    <dbReference type="NCBI Taxonomy" id="46732"/>
    <lineage>
        <taxon>Eukaryota</taxon>
        <taxon>Metazoa</taxon>
        <taxon>Cnidaria</taxon>
        <taxon>Anthozoa</taxon>
        <taxon>Hexacorallia</taxon>
        <taxon>Scleractinia</taxon>
        <taxon>Astrocoeniina</taxon>
        <taxon>Pocilloporidae</taxon>
        <taxon>Pocillopora</taxon>
    </lineage>
</organism>
<dbReference type="Pfam" id="PF01753">
    <property type="entry name" value="zf-MYND"/>
    <property type="match status" value="1"/>
</dbReference>
<sequence>MAKYGRQSVPELSFHNPAGMILYPRGLQTYAMGNTRARDVTELLGTSRGQHLDLLLLGSGDIRNFLFTLSELSIRKPHESPKSLSFHINDYDPSVIARNAVLIQVASEINPDIPADVDFLWNIWYNLALSHDNFYRLQQVLRRLIEKKFDSAESILKFDDIAILRECCAIWKDWMALDLDVRKIKDDRNRLIKSKMQELKFDVDGQCMGVLSEMMMGLSQEADTQFFKATHANPFYTEIKHWFCEGSTSEEFERTNPTLIRPFDHEWRLHYNSCVFESYLPIERDQLLRCKSLTAACKENLKLMLKGFQRQRKNNQTTLKVTLWTGDALALCTSGFPPKMLFDVIDTSNVSDHIGLLNVLVSCAPRLKKPNRSLMFTSSMLWGGGCESVEEYYNKCVGVPFQLLPTVLGLKLAVDIELGSSKLPDRMETSEEILCWVKADIKRTLLTIDKTSDFVQGLFRLAERCFDLLNEQTKPLVDGQHLLVSQVFGATLSSPLTLLRIIHQIQPVIKGGADRIFELLETLLPPDFHQKHGLSWNFLKASLGNERGPVVQVTVNCNITVAPWYKGTPIPMICFVKPSMIHQAKAQILSGQAKCTETTFPSIYNSLRYDDQANIVTFHISEKDWHELQSNAYMWISSSDMNPVINRDLLFLGGETIERNQRVDPAEIFGLFSVQAFTVIETNANCQVLKIHKVEESKFSYYAELDILDLEQCKVSTMKISFSPPKCPVELQIHFEGATGDPLQIYFSCSVNENLAKFQISRKRKKVLCHIPKREDGTVGELVIQNVAPVPFHTMILWDGKQHDKKMFSKMFRTKLDLELKSQRKSGSPFFNLRESITMILSKHSDEPKTPLVHVVDELGIIEEPYQTQENMLKKKGFVIKVQEMYKWKFLPVAKVVFCDCQRLADKLQSDPTDNHPMASFFSNTWLHLVHRILADGEEKTLFHKMLYTNAARVDQDNASSVWKNSFITLLFPRQRTLDLFAGLLKGQMKDLFNPCSFPNQARQPEEHSTRDSFPAFLADFARQMAHFNTGPRDHTSGSDPSERGPPLKEAECAFCHSKEGTLKRCLGCKRIVYCSKTCQKNHWREHKPDCQSIS</sequence>
<evidence type="ECO:0000256" key="3">
    <source>
        <dbReference type="ARBA" id="ARBA00022833"/>
    </source>
</evidence>
<reference evidence="10 11" key="1">
    <citation type="submission" date="2022-05" db="EMBL/GenBank/DDBJ databases">
        <authorList>
            <consortium name="Genoscope - CEA"/>
            <person name="William W."/>
        </authorList>
    </citation>
    <scope>NUCLEOTIDE SEQUENCE [LARGE SCALE GENOMIC DNA]</scope>
</reference>
<dbReference type="InterPro" id="IPR002893">
    <property type="entry name" value="Znf_MYND"/>
</dbReference>
<keyword evidence="6" id="KW-0804">Transcription</keyword>
<keyword evidence="4" id="KW-0805">Transcription regulation</keyword>
<dbReference type="AlphaFoldDB" id="A0AAU9X2J3"/>
<dbReference type="SUPFAM" id="SSF144232">
    <property type="entry name" value="HIT/MYND zinc finger-like"/>
    <property type="match status" value="1"/>
</dbReference>
<dbReference type="InterPro" id="IPR027974">
    <property type="entry name" value="DUF4470"/>
</dbReference>
<evidence type="ECO:0000256" key="6">
    <source>
        <dbReference type="ARBA" id="ARBA00023163"/>
    </source>
</evidence>
<evidence type="ECO:0000256" key="2">
    <source>
        <dbReference type="ARBA" id="ARBA00022771"/>
    </source>
</evidence>